<evidence type="ECO:0000259" key="1">
    <source>
        <dbReference type="Pfam" id="PF00483"/>
    </source>
</evidence>
<dbReference type="SUPFAM" id="SSF53448">
    <property type="entry name" value="Nucleotide-diphospho-sugar transferases"/>
    <property type="match status" value="1"/>
</dbReference>
<accession>A0ABN0W156</accession>
<protein>
    <submittedName>
        <fullName evidence="2">Glucose-1-phosphate thymidylyltransferase</fullName>
    </submittedName>
</protein>
<gene>
    <name evidence="2" type="ORF">GCM10010151_10420</name>
</gene>
<sequence length="352" mass="37036">MKALILAGGTGTRLRPFTHAMPKQLMPVAGRPVLSYCLECVREIGVDEVGIVVGGQADQIRAAIGDGSRAGVRVTYIEQPSPLGLAHCVRVAAGFLGDEDFVMYLGDNILFDGLAPAAELFRARRPSAAVLVGKVDDPRDYGVAELNGDGRVTALTEKPESPRSDLALIGVYFFTPAIHDAVRRVRPSRRGELEITDAIGLLVAEGHDVLGEEYSGYWKDTGKIDDLLDCNRFVLDGLRAGARGRADAASTLTGEVIVAEDATVIGSELTGPVIVGPGSVVRDSRIGPHTSIGAGCVITSAGIRGSIVLDHATVTGVTGIEDSLIGRGAEVTAGRRRHRLLIGDDTRIEVAA</sequence>
<proteinExistence type="predicted"/>
<evidence type="ECO:0000313" key="3">
    <source>
        <dbReference type="Proteomes" id="UP001501822"/>
    </source>
</evidence>
<dbReference type="PANTHER" id="PTHR42883:SF2">
    <property type="entry name" value="THYMIDYLYLTRANSFERASE"/>
    <property type="match status" value="1"/>
</dbReference>
<reference evidence="2 3" key="1">
    <citation type="journal article" date="2019" name="Int. J. Syst. Evol. Microbiol.">
        <title>The Global Catalogue of Microorganisms (GCM) 10K type strain sequencing project: providing services to taxonomists for standard genome sequencing and annotation.</title>
        <authorList>
            <consortium name="The Broad Institute Genomics Platform"/>
            <consortium name="The Broad Institute Genome Sequencing Center for Infectious Disease"/>
            <person name="Wu L."/>
            <person name="Ma J."/>
        </authorList>
    </citation>
    <scope>NUCLEOTIDE SEQUENCE [LARGE SCALE GENOMIC DNA]</scope>
    <source>
        <strain evidence="2 3">JCM 3146</strain>
    </source>
</reference>
<feature type="domain" description="Nucleotidyl transferase" evidence="1">
    <location>
        <begin position="2"/>
        <end position="236"/>
    </location>
</feature>
<dbReference type="InterPro" id="IPR005908">
    <property type="entry name" value="G1P_thy_trans_l"/>
</dbReference>
<dbReference type="InterPro" id="IPR029044">
    <property type="entry name" value="Nucleotide-diphossugar_trans"/>
</dbReference>
<dbReference type="Gene3D" id="3.90.550.10">
    <property type="entry name" value="Spore Coat Polysaccharide Biosynthesis Protein SpsA, Chain A"/>
    <property type="match status" value="1"/>
</dbReference>
<dbReference type="PANTHER" id="PTHR42883">
    <property type="entry name" value="GLUCOSE-1-PHOSPHATE THYMIDYLTRANSFERASE"/>
    <property type="match status" value="1"/>
</dbReference>
<evidence type="ECO:0000313" key="2">
    <source>
        <dbReference type="EMBL" id="GAA0322505.1"/>
    </source>
</evidence>
<dbReference type="InterPro" id="IPR005835">
    <property type="entry name" value="NTP_transferase_dom"/>
</dbReference>
<keyword evidence="3" id="KW-1185">Reference proteome</keyword>
<dbReference type="Gene3D" id="2.160.10.10">
    <property type="entry name" value="Hexapeptide repeat proteins"/>
    <property type="match status" value="1"/>
</dbReference>
<dbReference type="NCBIfam" id="TIGR01208">
    <property type="entry name" value="rmlA_long"/>
    <property type="match status" value="1"/>
</dbReference>
<dbReference type="RefSeq" id="WP_252799623.1">
    <property type="nucleotide sequence ID" value="NZ_BAAABM010000007.1"/>
</dbReference>
<dbReference type="Pfam" id="PF00483">
    <property type="entry name" value="NTP_transferase"/>
    <property type="match status" value="1"/>
</dbReference>
<dbReference type="Proteomes" id="UP001501822">
    <property type="component" value="Unassembled WGS sequence"/>
</dbReference>
<dbReference type="CDD" id="cd04189">
    <property type="entry name" value="G1P_TT_long"/>
    <property type="match status" value="1"/>
</dbReference>
<dbReference type="EMBL" id="BAAABM010000007">
    <property type="protein sequence ID" value="GAA0322505.1"/>
    <property type="molecule type" value="Genomic_DNA"/>
</dbReference>
<name>A0ABN0W156_9ACTN</name>
<comment type="caution">
    <text evidence="2">The sequence shown here is derived from an EMBL/GenBank/DDBJ whole genome shotgun (WGS) entry which is preliminary data.</text>
</comment>
<organism evidence="2 3">
    <name type="scientific">Actinoallomurus spadix</name>
    <dbReference type="NCBI Taxonomy" id="79912"/>
    <lineage>
        <taxon>Bacteria</taxon>
        <taxon>Bacillati</taxon>
        <taxon>Actinomycetota</taxon>
        <taxon>Actinomycetes</taxon>
        <taxon>Streptosporangiales</taxon>
        <taxon>Thermomonosporaceae</taxon>
        <taxon>Actinoallomurus</taxon>
    </lineage>
</organism>